<gene>
    <name evidence="1" type="ORF">BMSC_0052</name>
</gene>
<geneLocation type="plasmid" evidence="1">
    <name>p0908</name>
</geneLocation>
<keyword evidence="1" id="KW-0614">Plasmid</keyword>
<sequence>MFEYIYEGTRHTDTSTDYMSKLGMTDEAIESILQQRDFELSRNYQLRSDAYKRESDPLYIEWQFELESGNSASDDYKKKWMDKVVEIKTRYPLPDGSA</sequence>
<proteinExistence type="predicted"/>
<dbReference type="AlphaFoldDB" id="A9M4Y3"/>
<dbReference type="EMBL" id="CP000756">
    <property type="protein sequence ID" value="ABX77120.1"/>
    <property type="molecule type" value="Genomic_DNA"/>
</dbReference>
<reference evidence="1" key="1">
    <citation type="journal article" date="2007" name="Appl. Environ. Microbiol.">
        <title>Sequence characterization and comparative analysis of three plasmids isolated from environmental Vibrio spp.</title>
        <authorList>
            <person name="Hazen T.H."/>
            <person name="Wu D."/>
            <person name="Eisen J.A."/>
            <person name="Sobecky P.A."/>
        </authorList>
    </citation>
    <scope>NUCLEOTIDE SEQUENCE [LARGE SCALE GENOMIC DNA]</scope>
    <source>
        <strain evidence="1">0908</strain>
        <plasmid evidence="1">p0908</plasmid>
    </source>
</reference>
<dbReference type="RefSeq" id="WP_012219932.1">
    <property type="nucleotide sequence ID" value="NC_010113.1"/>
</dbReference>
<evidence type="ECO:0000313" key="1">
    <source>
        <dbReference type="EMBL" id="ABX77120.1"/>
    </source>
</evidence>
<accession>A9M4Y3</accession>
<name>A9M4Y3_9VIBR</name>
<organism evidence="1">
    <name type="scientific">Vibrio sp. 0908</name>
    <dbReference type="NCBI Taxonomy" id="452802"/>
    <lineage>
        <taxon>Bacteria</taxon>
        <taxon>Pseudomonadati</taxon>
        <taxon>Pseudomonadota</taxon>
        <taxon>Gammaproteobacteria</taxon>
        <taxon>Vibrionales</taxon>
        <taxon>Vibrionaceae</taxon>
        <taxon>Vibrio</taxon>
    </lineage>
</organism>
<protein>
    <submittedName>
        <fullName evidence="1">Uncharacterized protein</fullName>
    </submittedName>
</protein>